<feature type="domain" description="DUF4329" evidence="3">
    <location>
        <begin position="33"/>
        <end position="147"/>
    </location>
</feature>
<feature type="chain" id="PRO_5047146243" evidence="2">
    <location>
        <begin position="27"/>
        <end position="192"/>
    </location>
</feature>
<sequence length="192" mass="20692">MRSLIRLSFSGLAGVLALLSPAAAPAQDAAVVDFARMVLSDLQDRSFADNREYCGRIGVAEDGTLVASRPRRGRRDGCRPTQLPRGTRPLASYHTHAAFDPAADSELPSPQDLDSDMSEGIDGFVATPGGRLWFNDSVLGETRLICGPYCLPTDPTFADGVWGYPDSRYALDELAARLMPGANVPRRLAANR</sequence>
<protein>
    <submittedName>
        <fullName evidence="4">DUF4329 domain-containing protein</fullName>
    </submittedName>
</protein>
<evidence type="ECO:0000313" key="4">
    <source>
        <dbReference type="EMBL" id="MFC4668280.1"/>
    </source>
</evidence>
<keyword evidence="2" id="KW-0732">Signal</keyword>
<evidence type="ECO:0000259" key="3">
    <source>
        <dbReference type="Pfam" id="PF14220"/>
    </source>
</evidence>
<dbReference type="Pfam" id="PF14220">
    <property type="entry name" value="DUF4329"/>
    <property type="match status" value="1"/>
</dbReference>
<organism evidence="4 5">
    <name type="scientific">Seohaeicola nanhaiensis</name>
    <dbReference type="NCBI Taxonomy" id="1387282"/>
    <lineage>
        <taxon>Bacteria</taxon>
        <taxon>Pseudomonadati</taxon>
        <taxon>Pseudomonadota</taxon>
        <taxon>Alphaproteobacteria</taxon>
        <taxon>Rhodobacterales</taxon>
        <taxon>Roseobacteraceae</taxon>
        <taxon>Seohaeicola</taxon>
    </lineage>
</organism>
<evidence type="ECO:0000313" key="5">
    <source>
        <dbReference type="Proteomes" id="UP001595973"/>
    </source>
</evidence>
<dbReference type="EMBL" id="JBHSGI010000004">
    <property type="protein sequence ID" value="MFC4668280.1"/>
    <property type="molecule type" value="Genomic_DNA"/>
</dbReference>
<proteinExistence type="predicted"/>
<evidence type="ECO:0000256" key="1">
    <source>
        <dbReference type="SAM" id="MobiDB-lite"/>
    </source>
</evidence>
<dbReference type="InterPro" id="IPR025479">
    <property type="entry name" value="DUF4329"/>
</dbReference>
<accession>A0ABV9KDN2</accession>
<evidence type="ECO:0000256" key="2">
    <source>
        <dbReference type="SAM" id="SignalP"/>
    </source>
</evidence>
<comment type="caution">
    <text evidence="4">The sequence shown here is derived from an EMBL/GenBank/DDBJ whole genome shotgun (WGS) entry which is preliminary data.</text>
</comment>
<reference evidence="5" key="1">
    <citation type="journal article" date="2019" name="Int. J. Syst. Evol. Microbiol.">
        <title>The Global Catalogue of Microorganisms (GCM) 10K type strain sequencing project: providing services to taxonomists for standard genome sequencing and annotation.</title>
        <authorList>
            <consortium name="The Broad Institute Genomics Platform"/>
            <consortium name="The Broad Institute Genome Sequencing Center for Infectious Disease"/>
            <person name="Wu L."/>
            <person name="Ma J."/>
        </authorList>
    </citation>
    <scope>NUCLEOTIDE SEQUENCE [LARGE SCALE GENOMIC DNA]</scope>
    <source>
        <strain evidence="5">CGMCC 4.7283</strain>
    </source>
</reference>
<name>A0ABV9KDN2_9RHOB</name>
<feature type="region of interest" description="Disordered" evidence="1">
    <location>
        <begin position="65"/>
        <end position="90"/>
    </location>
</feature>
<gene>
    <name evidence="4" type="ORF">ACFO5X_06915</name>
</gene>
<dbReference type="Proteomes" id="UP001595973">
    <property type="component" value="Unassembled WGS sequence"/>
</dbReference>
<keyword evidence="5" id="KW-1185">Reference proteome</keyword>
<feature type="signal peptide" evidence="2">
    <location>
        <begin position="1"/>
        <end position="26"/>
    </location>
</feature>